<dbReference type="Pfam" id="PF14082">
    <property type="entry name" value="SduA_C"/>
    <property type="match status" value="1"/>
</dbReference>
<dbReference type="EMBL" id="AATS01000002">
    <property type="protein sequence ID" value="EAU55729.1"/>
    <property type="molecule type" value="Genomic_DNA"/>
</dbReference>
<accession>Q0F221</accession>
<dbReference type="OrthoDB" id="7065307at2"/>
<dbReference type="AlphaFoldDB" id="Q0F221"/>
<dbReference type="eggNOG" id="ENOG502ZHES">
    <property type="taxonomic scope" value="Bacteria"/>
</dbReference>
<evidence type="ECO:0000313" key="3">
    <source>
        <dbReference type="EMBL" id="EAU55729.1"/>
    </source>
</evidence>
<dbReference type="HOGENOM" id="CLU_058401_0_0_0"/>
<dbReference type="InterPro" id="IPR025359">
    <property type="entry name" value="SduA_C"/>
</dbReference>
<dbReference type="RefSeq" id="WP_009850748.1">
    <property type="nucleotide sequence ID" value="NZ_DS022295.1"/>
</dbReference>
<sequence length="396" mass="45542">MNSKTARIDKWTKRDFIEIPFTSSNPDFTKDDENVSNYLTRVKKRYKGKEDTEEIYNLFSQSGIIKAARELIYNVKNGAPVFHVIGYSFNVSRATLELGHLIDIIIESTDEKEISEEIKNTLAIASIEEVPVYPNIEELAEELSRHYRDMMIEGFEAPDGKGGKMRLKLTKSPGRKIETIHYLNDILLNEPRHPSELTLIRAAVQKELGKLNKANQLISILELAINELDELLKAKKRNENKLQSCLTNNPILFGLEYQKIIPKYRLGSEYETDYALERYSGIIDVLEIESSNLQVFNKNGDPSQYLTHAEQQVMDWLQWIERNHPYARESLPGITRPVGFVVIGRSNKLDKKLKQKLLHRNTMFRGNLEILTFDDVLQKAKTMLNILSGTKSLKKA</sequence>
<organism evidence="3 4">
    <name type="scientific">Mariprofundus ferrooxydans PV-1</name>
    <dbReference type="NCBI Taxonomy" id="314345"/>
    <lineage>
        <taxon>Bacteria</taxon>
        <taxon>Pseudomonadati</taxon>
        <taxon>Pseudomonadota</taxon>
        <taxon>Candidatius Mariprofundia</taxon>
        <taxon>Mariprofundales</taxon>
        <taxon>Mariprofundaceae</taxon>
        <taxon>Mariprofundus</taxon>
    </lineage>
</organism>
<evidence type="ECO:0000259" key="2">
    <source>
        <dbReference type="Pfam" id="PF14082"/>
    </source>
</evidence>
<evidence type="ECO:0000313" key="4">
    <source>
        <dbReference type="Proteomes" id="UP000005297"/>
    </source>
</evidence>
<protein>
    <recommendedName>
        <fullName evidence="2">Shedu protein SduA C-terminal domain-containing protein</fullName>
    </recommendedName>
</protein>
<dbReference type="Proteomes" id="UP000005297">
    <property type="component" value="Unassembled WGS sequence"/>
</dbReference>
<comment type="caution">
    <text evidence="3">The sequence shown here is derived from an EMBL/GenBank/DDBJ whole genome shotgun (WGS) entry which is preliminary data.</text>
</comment>
<keyword evidence="4" id="KW-1185">Reference proteome</keyword>
<feature type="domain" description="Shedu protein SduA C-terminal" evidence="2">
    <location>
        <begin position="238"/>
        <end position="377"/>
    </location>
</feature>
<dbReference type="InParanoid" id="Q0F221"/>
<name>Q0F221_9PROT</name>
<feature type="coiled-coil region" evidence="1">
    <location>
        <begin position="211"/>
        <end position="241"/>
    </location>
</feature>
<gene>
    <name evidence="3" type="ORF">SPV1_02237</name>
</gene>
<evidence type="ECO:0000256" key="1">
    <source>
        <dbReference type="SAM" id="Coils"/>
    </source>
</evidence>
<proteinExistence type="predicted"/>
<keyword evidence="1" id="KW-0175">Coiled coil</keyword>
<reference evidence="3 4" key="1">
    <citation type="submission" date="2006-09" db="EMBL/GenBank/DDBJ databases">
        <authorList>
            <person name="Emerson D."/>
            <person name="Ferriera S."/>
            <person name="Johnson J."/>
            <person name="Kravitz S."/>
            <person name="Halpern A."/>
            <person name="Remington K."/>
            <person name="Beeson K."/>
            <person name="Tran B."/>
            <person name="Rogers Y.-H."/>
            <person name="Friedman R."/>
            <person name="Venter J.C."/>
        </authorList>
    </citation>
    <scope>NUCLEOTIDE SEQUENCE [LARGE SCALE GENOMIC DNA]</scope>
    <source>
        <strain evidence="3 4">PV-1</strain>
    </source>
</reference>